<reference evidence="1" key="1">
    <citation type="submission" date="2014-05" db="EMBL/GenBank/DDBJ databases">
        <title>The transcriptome of the halophilic microalga Tetraselmis sp. GSL018 isolated from the Great Salt Lake, Utah.</title>
        <authorList>
            <person name="Jinkerson R.E."/>
            <person name="D'Adamo S."/>
            <person name="Posewitz M.C."/>
        </authorList>
    </citation>
    <scope>NUCLEOTIDE SEQUENCE</scope>
    <source>
        <strain evidence="1">GSL018</strain>
    </source>
</reference>
<proteinExistence type="predicted"/>
<name>A0A061RBZ0_9CHLO</name>
<sequence>ATETATVQLESPVAGQWLYECSGVVGEYSSVNCCSPSGATVITAGDKENALSLVVLASKVTSSSVGLGTERTAVAEDP</sequence>
<organism evidence="1">
    <name type="scientific">Tetraselmis sp. GSL018</name>
    <dbReference type="NCBI Taxonomy" id="582737"/>
    <lineage>
        <taxon>Eukaryota</taxon>
        <taxon>Viridiplantae</taxon>
        <taxon>Chlorophyta</taxon>
        <taxon>core chlorophytes</taxon>
        <taxon>Chlorodendrophyceae</taxon>
        <taxon>Chlorodendrales</taxon>
        <taxon>Chlorodendraceae</taxon>
        <taxon>Tetraselmis</taxon>
    </lineage>
</organism>
<dbReference type="AlphaFoldDB" id="A0A061RBZ0"/>
<gene>
    <name evidence="1" type="ORF">TSPGSL018_9474</name>
</gene>
<protein>
    <submittedName>
        <fullName evidence="1">Uncharacterized protein</fullName>
    </submittedName>
</protein>
<accession>A0A061RBZ0</accession>
<dbReference type="EMBL" id="GBEZ01018298">
    <property type="protein sequence ID" value="JAC68125.1"/>
    <property type="molecule type" value="Transcribed_RNA"/>
</dbReference>
<evidence type="ECO:0000313" key="1">
    <source>
        <dbReference type="EMBL" id="JAC68125.1"/>
    </source>
</evidence>
<feature type="non-terminal residue" evidence="1">
    <location>
        <position position="1"/>
    </location>
</feature>
<feature type="non-terminal residue" evidence="1">
    <location>
        <position position="78"/>
    </location>
</feature>